<dbReference type="InterPro" id="IPR036271">
    <property type="entry name" value="Tet_transcr_reg_TetR-rel_C_sf"/>
</dbReference>
<dbReference type="HOGENOM" id="CLU_069356_12_3_7"/>
<dbReference type="InterPro" id="IPR050109">
    <property type="entry name" value="HTH-type_TetR-like_transc_reg"/>
</dbReference>
<name>Q74EL1_GEOSL</name>
<dbReference type="GO" id="GO:0003700">
    <property type="term" value="F:DNA-binding transcription factor activity"/>
    <property type="evidence" value="ECO:0000318"/>
    <property type="project" value="GO_Central"/>
</dbReference>
<evidence type="ECO:0000259" key="5">
    <source>
        <dbReference type="PROSITE" id="PS50977"/>
    </source>
</evidence>
<dbReference type="OrthoDB" id="3249at2"/>
<dbReference type="InterPro" id="IPR001647">
    <property type="entry name" value="HTH_TetR"/>
</dbReference>
<evidence type="ECO:0000256" key="3">
    <source>
        <dbReference type="ARBA" id="ARBA00023163"/>
    </source>
</evidence>
<dbReference type="KEGG" id="gsu:GSU0951"/>
<dbReference type="SMR" id="Q74EL1"/>
<dbReference type="Proteomes" id="UP000000577">
    <property type="component" value="Chromosome"/>
</dbReference>
<reference evidence="6 7" key="1">
    <citation type="journal article" date="2003" name="Science">
        <title>Genome of Geobacter sulfurreducens: metal reduction in subsurface environments.</title>
        <authorList>
            <person name="Methe B.A."/>
            <person name="Nelson K.E."/>
            <person name="Eisen J.A."/>
            <person name="Paulsen I.T."/>
            <person name="Nelson W."/>
            <person name="Heidelberg J.F."/>
            <person name="Wu D."/>
            <person name="Wu M."/>
            <person name="Ward N."/>
            <person name="Beanan M.J."/>
            <person name="Dodson R.J."/>
            <person name="Madupu R."/>
            <person name="Brinkac L.M."/>
            <person name="Daugherty S.C."/>
            <person name="DeBoy R.T."/>
            <person name="Durkin A.S."/>
            <person name="Gwinn M."/>
            <person name="Kolonay J.F."/>
            <person name="Sullivan S.A."/>
            <person name="Haft D.H."/>
            <person name="Selengut J."/>
            <person name="Davidsen T.M."/>
            <person name="Zafar N."/>
            <person name="White O."/>
            <person name="Tran B."/>
            <person name="Romero C."/>
            <person name="Forberger H.A."/>
            <person name="Weidman J."/>
            <person name="Khouri H."/>
            <person name="Feldblyum T.V."/>
            <person name="Utterback T.R."/>
            <person name="Van Aken S.E."/>
            <person name="Lovley D.R."/>
            <person name="Fraser C.M."/>
        </authorList>
    </citation>
    <scope>NUCLEOTIDE SEQUENCE [LARGE SCALE GENOMIC DNA]</scope>
    <source>
        <strain evidence="7">ATCC 51573 / DSM 12127 / PCA</strain>
    </source>
</reference>
<organism evidence="6 7">
    <name type="scientific">Geobacter sulfurreducens (strain ATCC 51573 / DSM 12127 / PCA)</name>
    <dbReference type="NCBI Taxonomy" id="243231"/>
    <lineage>
        <taxon>Bacteria</taxon>
        <taxon>Pseudomonadati</taxon>
        <taxon>Thermodesulfobacteriota</taxon>
        <taxon>Desulfuromonadia</taxon>
        <taxon>Geobacterales</taxon>
        <taxon>Geobacteraceae</taxon>
        <taxon>Geobacter</taxon>
    </lineage>
</organism>
<dbReference type="InterPro" id="IPR009057">
    <property type="entry name" value="Homeodomain-like_sf"/>
</dbReference>
<keyword evidence="2 4" id="KW-0238">DNA-binding</keyword>
<gene>
    <name evidence="6" type="ordered locus">GSU0951</name>
</gene>
<dbReference type="RefSeq" id="WP_010941619.1">
    <property type="nucleotide sequence ID" value="NC_002939.5"/>
</dbReference>
<evidence type="ECO:0000256" key="1">
    <source>
        <dbReference type="ARBA" id="ARBA00023015"/>
    </source>
</evidence>
<keyword evidence="3" id="KW-0804">Transcription</keyword>
<evidence type="ECO:0000313" key="6">
    <source>
        <dbReference type="EMBL" id="AAR34278.1"/>
    </source>
</evidence>
<dbReference type="Pfam" id="PF00440">
    <property type="entry name" value="TetR_N"/>
    <property type="match status" value="1"/>
</dbReference>
<dbReference type="InterPro" id="IPR041490">
    <property type="entry name" value="KstR2_TetR_C"/>
</dbReference>
<dbReference type="EnsemblBacteria" id="AAR34278">
    <property type="protein sequence ID" value="AAR34278"/>
    <property type="gene ID" value="GSU0951"/>
</dbReference>
<dbReference type="PATRIC" id="fig|243231.5.peg.956"/>
<dbReference type="EMBL" id="AE017180">
    <property type="protein sequence ID" value="AAR34278.1"/>
    <property type="molecule type" value="Genomic_DNA"/>
</dbReference>
<dbReference type="FunCoup" id="Q74EL1">
    <property type="interactions" value="13"/>
</dbReference>
<feature type="DNA-binding region" description="H-T-H motif" evidence="4">
    <location>
        <begin position="31"/>
        <end position="50"/>
    </location>
</feature>
<evidence type="ECO:0000256" key="2">
    <source>
        <dbReference type="ARBA" id="ARBA00023125"/>
    </source>
</evidence>
<keyword evidence="1" id="KW-0805">Transcription regulation</keyword>
<dbReference type="PROSITE" id="PS50977">
    <property type="entry name" value="HTH_TETR_2"/>
    <property type="match status" value="1"/>
</dbReference>
<dbReference type="AlphaFoldDB" id="Q74EL1"/>
<dbReference type="Gene3D" id="1.10.357.10">
    <property type="entry name" value="Tetracycline Repressor, domain 2"/>
    <property type="match status" value="1"/>
</dbReference>
<feature type="domain" description="HTH tetR-type" evidence="5">
    <location>
        <begin position="8"/>
        <end position="68"/>
    </location>
</feature>
<dbReference type="GO" id="GO:0006355">
    <property type="term" value="P:regulation of DNA-templated transcription"/>
    <property type="evidence" value="ECO:0000318"/>
    <property type="project" value="GO_Central"/>
</dbReference>
<dbReference type="eggNOG" id="COG1309">
    <property type="taxonomic scope" value="Bacteria"/>
</dbReference>
<dbReference type="Pfam" id="PF17932">
    <property type="entry name" value="TetR_C_24"/>
    <property type="match status" value="1"/>
</dbReference>
<evidence type="ECO:0000313" key="7">
    <source>
        <dbReference type="Proteomes" id="UP000000577"/>
    </source>
</evidence>
<dbReference type="SUPFAM" id="SSF46689">
    <property type="entry name" value="Homeodomain-like"/>
    <property type="match status" value="1"/>
</dbReference>
<dbReference type="STRING" id="243231.GSU0951"/>
<dbReference type="SUPFAM" id="SSF48498">
    <property type="entry name" value="Tetracyclin repressor-like, C-terminal domain"/>
    <property type="match status" value="1"/>
</dbReference>
<dbReference type="PRINTS" id="PR00455">
    <property type="entry name" value="HTHTETR"/>
</dbReference>
<evidence type="ECO:0000256" key="4">
    <source>
        <dbReference type="PROSITE-ProRule" id="PRU00335"/>
    </source>
</evidence>
<dbReference type="GO" id="GO:0000976">
    <property type="term" value="F:transcription cis-regulatory region binding"/>
    <property type="evidence" value="ECO:0000318"/>
    <property type="project" value="GO_Central"/>
</dbReference>
<keyword evidence="7" id="KW-1185">Reference proteome</keyword>
<dbReference type="InParanoid" id="Q74EL1"/>
<accession>Q74EL1</accession>
<dbReference type="PANTHER" id="PTHR30055:SF240">
    <property type="entry name" value="HTH-TYPE TRANSCRIPTIONAL REGULATOR ACRR"/>
    <property type="match status" value="1"/>
</dbReference>
<proteinExistence type="predicted"/>
<dbReference type="PANTHER" id="PTHR30055">
    <property type="entry name" value="HTH-TYPE TRANSCRIPTIONAL REGULATOR RUTR"/>
    <property type="match status" value="1"/>
</dbReference>
<protein>
    <submittedName>
        <fullName evidence="6">Transcriptional regulator, TetR family</fullName>
    </submittedName>
</protein>
<sequence>MIPKKSTRIRKEEIVQASLRVIGERGANAMTTAAIAEAAGMSESNIYRHFGGKLEINLALTDFIGAALAGRAATIAAGSQRPVEKLHQIFTGHLALIAENPGIPRFIFSEEVHLGDRRLAEKMAIWIGSYLETLAGVVAAGIAEGEFRQGIAPRETAMTFLGMISFTAIRWSMSGFAFDIRDESARLWDNFAELLR</sequence>
<reference evidence="6 7" key="2">
    <citation type="journal article" date="2012" name="BMC Genomics">
        <title>Comparative genomic analysis of Geobacter sulfurreducens KN400, a strain with enhanced capacity for extracellular electron transfer and electricity production.</title>
        <authorList>
            <person name="Butler J.E."/>
            <person name="Young N.D."/>
            <person name="Aklujkar M."/>
            <person name="Lovley D.R."/>
        </authorList>
    </citation>
    <scope>NUCLEOTIDE SEQUENCE [LARGE SCALE GENOMIC DNA]</scope>
    <source>
        <strain evidence="7">ATCC 51573 / DSM 12127 / PCA</strain>
    </source>
</reference>